<accession>A0A843V4K9</accession>
<keyword evidence="4" id="KW-1185">Reference proteome</keyword>
<dbReference type="AlphaFoldDB" id="A0A843V4K9"/>
<keyword evidence="1" id="KW-0175">Coiled coil</keyword>
<evidence type="ECO:0000313" key="4">
    <source>
        <dbReference type="Proteomes" id="UP000652761"/>
    </source>
</evidence>
<reference evidence="3" key="1">
    <citation type="submission" date="2017-07" db="EMBL/GenBank/DDBJ databases">
        <title>Taro Niue Genome Assembly and Annotation.</title>
        <authorList>
            <person name="Atibalentja N."/>
            <person name="Keating K."/>
            <person name="Fields C.J."/>
        </authorList>
    </citation>
    <scope>NUCLEOTIDE SEQUENCE</scope>
    <source>
        <strain evidence="3">Niue_2</strain>
        <tissue evidence="3">Leaf</tissue>
    </source>
</reference>
<evidence type="ECO:0000313" key="3">
    <source>
        <dbReference type="EMBL" id="MQL86589.1"/>
    </source>
</evidence>
<name>A0A843V4K9_COLES</name>
<feature type="coiled-coil region" evidence="1">
    <location>
        <begin position="12"/>
        <end position="39"/>
    </location>
</feature>
<proteinExistence type="predicted"/>
<sequence>MRPARDARDDLIDDLRAQLVGTQAQLAEARADLETLRAAQTIVERTDWEGASTSWSVPDPETISLCEQLAATVARVEEAQRDLSTRSGELQDALTRETDTRAELTEASQQLSELRSQVTQRDLDLPREVGELQMRLSLELRDCEQEWARWEAEPRKLVEEQDRLMQQMVQARASLITSDRMLKAAEDRYQRGRERARQQGQGSIFTESFIATSSQYERNVQEAAAAQRSTSSHASMRPPAPRLAADPGEAESSHQQRPAEGGGESDQPAEGGGEC</sequence>
<gene>
    <name evidence="3" type="ORF">Taro_019132</name>
</gene>
<protein>
    <submittedName>
        <fullName evidence="3">Uncharacterized protein</fullName>
    </submittedName>
</protein>
<dbReference type="EMBL" id="NMUH01000913">
    <property type="protein sequence ID" value="MQL86589.1"/>
    <property type="molecule type" value="Genomic_DNA"/>
</dbReference>
<feature type="region of interest" description="Disordered" evidence="2">
    <location>
        <begin position="220"/>
        <end position="275"/>
    </location>
</feature>
<dbReference type="Proteomes" id="UP000652761">
    <property type="component" value="Unassembled WGS sequence"/>
</dbReference>
<evidence type="ECO:0000256" key="2">
    <source>
        <dbReference type="SAM" id="MobiDB-lite"/>
    </source>
</evidence>
<organism evidence="3 4">
    <name type="scientific">Colocasia esculenta</name>
    <name type="common">Wild taro</name>
    <name type="synonym">Arum esculentum</name>
    <dbReference type="NCBI Taxonomy" id="4460"/>
    <lineage>
        <taxon>Eukaryota</taxon>
        <taxon>Viridiplantae</taxon>
        <taxon>Streptophyta</taxon>
        <taxon>Embryophyta</taxon>
        <taxon>Tracheophyta</taxon>
        <taxon>Spermatophyta</taxon>
        <taxon>Magnoliopsida</taxon>
        <taxon>Liliopsida</taxon>
        <taxon>Araceae</taxon>
        <taxon>Aroideae</taxon>
        <taxon>Colocasieae</taxon>
        <taxon>Colocasia</taxon>
    </lineage>
</organism>
<feature type="compositionally biased region" description="Gly residues" evidence="2">
    <location>
        <begin position="260"/>
        <end position="275"/>
    </location>
</feature>
<comment type="caution">
    <text evidence="3">The sequence shown here is derived from an EMBL/GenBank/DDBJ whole genome shotgun (WGS) entry which is preliminary data.</text>
</comment>
<evidence type="ECO:0000256" key="1">
    <source>
        <dbReference type="SAM" id="Coils"/>
    </source>
</evidence>